<organism evidence="1 2">
    <name type="scientific">Oryzias javanicus</name>
    <name type="common">Javanese ricefish</name>
    <name type="synonym">Aplocheilus javanicus</name>
    <dbReference type="NCBI Taxonomy" id="123683"/>
    <lineage>
        <taxon>Eukaryota</taxon>
        <taxon>Metazoa</taxon>
        <taxon>Chordata</taxon>
        <taxon>Craniata</taxon>
        <taxon>Vertebrata</taxon>
        <taxon>Euteleostomi</taxon>
        <taxon>Actinopterygii</taxon>
        <taxon>Neopterygii</taxon>
        <taxon>Teleostei</taxon>
        <taxon>Neoteleostei</taxon>
        <taxon>Acanthomorphata</taxon>
        <taxon>Ovalentaria</taxon>
        <taxon>Atherinomorphae</taxon>
        <taxon>Beloniformes</taxon>
        <taxon>Adrianichthyidae</taxon>
        <taxon>Oryziinae</taxon>
        <taxon>Oryzias</taxon>
    </lineage>
</organism>
<evidence type="ECO:0000313" key="2">
    <source>
        <dbReference type="Proteomes" id="UP000283210"/>
    </source>
</evidence>
<reference evidence="1 2" key="1">
    <citation type="submission" date="2018-11" db="EMBL/GenBank/DDBJ databases">
        <authorList>
            <person name="Lopez-Roques C."/>
            <person name="Donnadieu C."/>
            <person name="Bouchez O."/>
            <person name="Klopp C."/>
            <person name="Cabau C."/>
            <person name="Zahm M."/>
        </authorList>
    </citation>
    <scope>NUCLEOTIDE SEQUENCE [LARGE SCALE GENOMIC DNA]</scope>
    <source>
        <strain evidence="1">RS831</strain>
        <tissue evidence="1">Whole body</tissue>
    </source>
</reference>
<dbReference type="InterPro" id="IPR011333">
    <property type="entry name" value="SKP1/BTB/POZ_sf"/>
</dbReference>
<dbReference type="EMBL" id="CM012440">
    <property type="protein sequence ID" value="RVE73941.1"/>
    <property type="molecule type" value="Genomic_DNA"/>
</dbReference>
<dbReference type="AlphaFoldDB" id="A0A3S2N4S0"/>
<proteinExistence type="predicted"/>
<evidence type="ECO:0008006" key="3">
    <source>
        <dbReference type="Google" id="ProtNLM"/>
    </source>
</evidence>
<reference evidence="1 2" key="2">
    <citation type="submission" date="2019-01" db="EMBL/GenBank/DDBJ databases">
        <title>A chromosome length genome reference of the Java medaka (oryzias javanicus).</title>
        <authorList>
            <person name="Herpin A."/>
            <person name="Takehana Y."/>
            <person name="Naruse K."/>
            <person name="Ansai S."/>
            <person name="Kawaguchi M."/>
        </authorList>
    </citation>
    <scope>NUCLEOTIDE SEQUENCE [LARGE SCALE GENOMIC DNA]</scope>
    <source>
        <strain evidence="1">RS831</strain>
        <tissue evidence="1">Whole body</tissue>
    </source>
</reference>
<sequence length="95" mass="10857">MITTEASREFQAKERKYKEQLKRCLSSALSADLNRLLHEELETDVCLCPVSGSVRAHRPVLLARAPLLLMGQLHKDPTTIHLPNYELSALKDFLW</sequence>
<dbReference type="SUPFAM" id="SSF54695">
    <property type="entry name" value="POZ domain"/>
    <property type="match status" value="1"/>
</dbReference>
<keyword evidence="2" id="KW-1185">Reference proteome</keyword>
<evidence type="ECO:0000313" key="1">
    <source>
        <dbReference type="EMBL" id="RVE73941.1"/>
    </source>
</evidence>
<dbReference type="Proteomes" id="UP000283210">
    <property type="component" value="Chromosome 4"/>
</dbReference>
<dbReference type="Gene3D" id="3.30.710.10">
    <property type="entry name" value="Potassium Channel Kv1.1, Chain A"/>
    <property type="match status" value="1"/>
</dbReference>
<protein>
    <recommendedName>
        <fullName evidence="3">BTB domain-containing protein</fullName>
    </recommendedName>
</protein>
<dbReference type="OrthoDB" id="409642at2759"/>
<name>A0A3S2N4S0_ORYJA</name>
<gene>
    <name evidence="1" type="ORF">OJAV_G00036300</name>
</gene>
<accession>A0A3S2N4S0</accession>